<dbReference type="CDD" id="cd12148">
    <property type="entry name" value="fungal_TF_MHR"/>
    <property type="match status" value="1"/>
</dbReference>
<dbReference type="PROSITE" id="PS50048">
    <property type="entry name" value="ZN2_CY6_FUNGAL_2"/>
    <property type="match status" value="1"/>
</dbReference>
<dbReference type="SUPFAM" id="SSF57701">
    <property type="entry name" value="Zn2/Cys6 DNA-binding domain"/>
    <property type="match status" value="1"/>
</dbReference>
<comment type="caution">
    <text evidence="5">The sequence shown here is derived from an EMBL/GenBank/DDBJ whole genome shotgun (WGS) entry which is preliminary data.</text>
</comment>
<feature type="region of interest" description="Disordered" evidence="3">
    <location>
        <begin position="270"/>
        <end position="289"/>
    </location>
</feature>
<dbReference type="OrthoDB" id="5296287at2759"/>
<evidence type="ECO:0000313" key="6">
    <source>
        <dbReference type="Proteomes" id="UP000887226"/>
    </source>
</evidence>
<dbReference type="PANTHER" id="PTHR47654">
    <property type="entry name" value="ZN(II)2CYS6 TRANSCRIPTION FACTOR (EUROFUNG)-RELATED"/>
    <property type="match status" value="1"/>
</dbReference>
<dbReference type="Pfam" id="PF00172">
    <property type="entry name" value="Zn_clus"/>
    <property type="match status" value="1"/>
</dbReference>
<dbReference type="InterPro" id="IPR007219">
    <property type="entry name" value="XnlR_reg_dom"/>
</dbReference>
<dbReference type="AlphaFoldDB" id="A0A9P7YZ62"/>
<accession>A0A9P7YZ62</accession>
<dbReference type="Proteomes" id="UP000887226">
    <property type="component" value="Unassembled WGS sequence"/>
</dbReference>
<gene>
    <name evidence="5" type="ORF">BJ878DRAFT_206739</name>
</gene>
<feature type="region of interest" description="Disordered" evidence="3">
    <location>
        <begin position="1"/>
        <end position="50"/>
    </location>
</feature>
<sequence>MPGSEKPGKRRGRGRSKKPRSSQGPYGEIAAPHEPPQPPQSPALSFATNVGASSHSPVYGVHSNASEPIPIPHIMGAPARVGGEVPMSSSFHQSSIHKPGVKVPIPPMRSSYASQSSKQLRGRTSHACESCQKAKAACSGGNPCTRCGKNSIPCVYGDGKREQERKKMSKLSKAAVSLSQHKDDVITALRRITLDESLSPDDIRSALDDILAMSPAPVKTSSDEENPALIHRRTPQLWPSMPRNEIEHSDEAAEVGSIGSLDAIDVDTDQPEKKATGHMGKSSAVTWSKRAVQETHDRGESMASLREDGFAATTYHIEEQDVEHFEPANVDIYEWPDQKKLDQYLASYFEDVHHIFPIIDKSQFMSEYRNFSRGSRDLSKDEKLWLGQINIIFAISSQHAQLSETQSIDLYEEHYTYCARAKGLLFDEIYLYQDIRIKSLRALGLLALYYMVAGRLNRAWTLCGLAIRHALTLGLHARNEAEELLDVDKEHRVRIWWCLYSLEVTLDELTGRPTCVADQDISTPLPMNTDLDDMLRNQPLYNDKDSKLERGLSAGKFHRDQPIGQCSNSNSVVRPLIYTYPIMRLPITRATYFAYQTQLAIVSHEIVTQLYCAATVKVVWPEVQSTVSRIDQRLSDWCKSLPNELDINFEDGHNWDHQKDKYTVSRIGLAVHYHSSRMILYRPFLCRFSNNSRMSVQSAESQDFNQKAVEICINSARNVISMLKGPASRSLKDLYSIAPWWKILHFLCEALSVLTLEMAYEAQHKQGESTLILDDAKLGVSWLAKMAGRSIAARKAWEIYDILVKNIALILRWPVFDMPNEAPCPPKNGKALKRLNKLQVRRWNHSHSLSILNRMHRNTARIRC</sequence>
<dbReference type="GO" id="GO:0008270">
    <property type="term" value="F:zinc ion binding"/>
    <property type="evidence" value="ECO:0007669"/>
    <property type="project" value="InterPro"/>
</dbReference>
<dbReference type="PANTHER" id="PTHR47654:SF5">
    <property type="entry name" value="TRANSCRIPTION FACTOR DOMAIN-CONTAINING PROTEIN"/>
    <property type="match status" value="1"/>
</dbReference>
<evidence type="ECO:0000256" key="3">
    <source>
        <dbReference type="SAM" id="MobiDB-lite"/>
    </source>
</evidence>
<keyword evidence="2" id="KW-0539">Nucleus</keyword>
<dbReference type="InterPro" id="IPR036864">
    <property type="entry name" value="Zn2-C6_fun-type_DNA-bd_sf"/>
</dbReference>
<dbReference type="EMBL" id="MU254150">
    <property type="protein sequence ID" value="KAG9241833.1"/>
    <property type="molecule type" value="Genomic_DNA"/>
</dbReference>
<name>A0A9P7YZ62_9HELO</name>
<feature type="compositionally biased region" description="Basic residues" evidence="3">
    <location>
        <begin position="8"/>
        <end position="20"/>
    </location>
</feature>
<dbReference type="InterPro" id="IPR053230">
    <property type="entry name" value="Trans_reg_galc"/>
</dbReference>
<dbReference type="SMART" id="SM00066">
    <property type="entry name" value="GAL4"/>
    <property type="match status" value="1"/>
</dbReference>
<dbReference type="GO" id="GO:0006351">
    <property type="term" value="P:DNA-templated transcription"/>
    <property type="evidence" value="ECO:0007669"/>
    <property type="project" value="InterPro"/>
</dbReference>
<dbReference type="Gene3D" id="4.10.240.10">
    <property type="entry name" value="Zn(2)-C6 fungal-type DNA-binding domain"/>
    <property type="match status" value="1"/>
</dbReference>
<evidence type="ECO:0000256" key="2">
    <source>
        <dbReference type="ARBA" id="ARBA00023242"/>
    </source>
</evidence>
<dbReference type="InterPro" id="IPR001138">
    <property type="entry name" value="Zn2Cys6_DnaBD"/>
</dbReference>
<organism evidence="5 6">
    <name type="scientific">Calycina marina</name>
    <dbReference type="NCBI Taxonomy" id="1763456"/>
    <lineage>
        <taxon>Eukaryota</taxon>
        <taxon>Fungi</taxon>
        <taxon>Dikarya</taxon>
        <taxon>Ascomycota</taxon>
        <taxon>Pezizomycotina</taxon>
        <taxon>Leotiomycetes</taxon>
        <taxon>Helotiales</taxon>
        <taxon>Pezizellaceae</taxon>
        <taxon>Calycina</taxon>
    </lineage>
</organism>
<reference evidence="5" key="1">
    <citation type="journal article" date="2021" name="IMA Fungus">
        <title>Genomic characterization of three marine fungi, including Emericellopsis atlantica sp. nov. with signatures of a generalist lifestyle and marine biomass degradation.</title>
        <authorList>
            <person name="Hagestad O.C."/>
            <person name="Hou L."/>
            <person name="Andersen J.H."/>
            <person name="Hansen E.H."/>
            <person name="Altermark B."/>
            <person name="Li C."/>
            <person name="Kuhnert E."/>
            <person name="Cox R.J."/>
            <person name="Crous P.W."/>
            <person name="Spatafora J.W."/>
            <person name="Lail K."/>
            <person name="Amirebrahimi M."/>
            <person name="Lipzen A."/>
            <person name="Pangilinan J."/>
            <person name="Andreopoulos W."/>
            <person name="Hayes R.D."/>
            <person name="Ng V."/>
            <person name="Grigoriev I.V."/>
            <person name="Jackson S.A."/>
            <person name="Sutton T.D.S."/>
            <person name="Dobson A.D.W."/>
            <person name="Rama T."/>
        </authorList>
    </citation>
    <scope>NUCLEOTIDE SEQUENCE</scope>
    <source>
        <strain evidence="5">TRa3180A</strain>
    </source>
</reference>
<proteinExistence type="predicted"/>
<dbReference type="GO" id="GO:0003677">
    <property type="term" value="F:DNA binding"/>
    <property type="evidence" value="ECO:0007669"/>
    <property type="project" value="InterPro"/>
</dbReference>
<keyword evidence="6" id="KW-1185">Reference proteome</keyword>
<feature type="domain" description="Zn(2)-C6 fungal-type" evidence="4">
    <location>
        <begin position="127"/>
        <end position="156"/>
    </location>
</feature>
<evidence type="ECO:0000256" key="1">
    <source>
        <dbReference type="ARBA" id="ARBA00022723"/>
    </source>
</evidence>
<evidence type="ECO:0000259" key="4">
    <source>
        <dbReference type="PROSITE" id="PS50048"/>
    </source>
</evidence>
<protein>
    <submittedName>
        <fullName evidence="5">Fungal-specific transcription factor domain-containing protein</fullName>
    </submittedName>
</protein>
<evidence type="ECO:0000313" key="5">
    <source>
        <dbReference type="EMBL" id="KAG9241833.1"/>
    </source>
</evidence>
<dbReference type="GO" id="GO:0000981">
    <property type="term" value="F:DNA-binding transcription factor activity, RNA polymerase II-specific"/>
    <property type="evidence" value="ECO:0007669"/>
    <property type="project" value="InterPro"/>
</dbReference>
<dbReference type="CDD" id="cd00067">
    <property type="entry name" value="GAL4"/>
    <property type="match status" value="1"/>
</dbReference>
<dbReference type="SMART" id="SM00906">
    <property type="entry name" value="Fungal_trans"/>
    <property type="match status" value="1"/>
</dbReference>
<dbReference type="Pfam" id="PF04082">
    <property type="entry name" value="Fungal_trans"/>
    <property type="match status" value="1"/>
</dbReference>
<keyword evidence="1" id="KW-0479">Metal-binding</keyword>